<dbReference type="GO" id="GO:0008168">
    <property type="term" value="F:methyltransferase activity"/>
    <property type="evidence" value="ECO:0007669"/>
    <property type="project" value="UniProtKB-KW"/>
</dbReference>
<comment type="caution">
    <text evidence="1">The sequence shown here is derived from an EMBL/GenBank/DDBJ whole genome shotgun (WGS) entry which is preliminary data.</text>
</comment>
<accession>A0A242MR43</accession>
<dbReference type="GO" id="GO:0032259">
    <property type="term" value="P:methylation"/>
    <property type="evidence" value="ECO:0007669"/>
    <property type="project" value="UniProtKB-KW"/>
</dbReference>
<dbReference type="Gene3D" id="3.40.50.150">
    <property type="entry name" value="Vaccinia Virus protein VP39"/>
    <property type="match status" value="1"/>
</dbReference>
<dbReference type="InterPro" id="IPR029063">
    <property type="entry name" value="SAM-dependent_MTases_sf"/>
</dbReference>
<dbReference type="RefSeq" id="WP_062167103.1">
    <property type="nucleotide sequence ID" value="NZ_MSRG01000003.1"/>
</dbReference>
<sequence>MLNVTVRPVECVSTCKICNAQAPLYGVTDFQKSCEEARGHYLPLTGVPIYYHRCNECGLVFTRAFDDWSKAEYVQHIYNDDYVLIDPDYVAARPASNAAFIVDFVKKGKDLKCLDYGGGNGKLAGLLRKGGLDARSWDPMDAADAPPPSDSFDFVSAFEVLEHTPEPVATVREALGLLGPRGVLLFSTLTIDHVPPRGMDHWYIAPRNGHITIYTRRALDTLFAQEGFRVHHFNDNLHMALNNDPDWLS</sequence>
<keyword evidence="1" id="KW-0808">Transferase</keyword>
<evidence type="ECO:0000313" key="2">
    <source>
        <dbReference type="Proteomes" id="UP000195221"/>
    </source>
</evidence>
<evidence type="ECO:0000313" key="1">
    <source>
        <dbReference type="EMBL" id="OTP73660.1"/>
    </source>
</evidence>
<dbReference type="SUPFAM" id="SSF53335">
    <property type="entry name" value="S-adenosyl-L-methionine-dependent methyltransferases"/>
    <property type="match status" value="1"/>
</dbReference>
<dbReference type="Proteomes" id="UP000195221">
    <property type="component" value="Unassembled WGS sequence"/>
</dbReference>
<name>A0A242MR43_CABSO</name>
<dbReference type="EMBL" id="NBTZ01000077">
    <property type="protein sequence ID" value="OTP73660.1"/>
    <property type="molecule type" value="Genomic_DNA"/>
</dbReference>
<keyword evidence="1" id="KW-0489">Methyltransferase</keyword>
<dbReference type="Pfam" id="PF13489">
    <property type="entry name" value="Methyltransf_23"/>
    <property type="match status" value="1"/>
</dbReference>
<dbReference type="AlphaFoldDB" id="A0A242MR43"/>
<reference evidence="1 2" key="1">
    <citation type="submission" date="2017-03" db="EMBL/GenBank/DDBJ databases">
        <title>Genome analysis of strain PAMC 26577.</title>
        <authorList>
            <person name="Oh H.-M."/>
            <person name="Yang J.-A."/>
        </authorList>
    </citation>
    <scope>NUCLEOTIDE SEQUENCE [LARGE SCALE GENOMIC DNA]</scope>
    <source>
        <strain evidence="1 2">PAMC 26577</strain>
    </source>
</reference>
<organism evidence="1 2">
    <name type="scientific">Caballeronia sordidicola</name>
    <name type="common">Burkholderia sordidicola</name>
    <dbReference type="NCBI Taxonomy" id="196367"/>
    <lineage>
        <taxon>Bacteria</taxon>
        <taxon>Pseudomonadati</taxon>
        <taxon>Pseudomonadota</taxon>
        <taxon>Betaproteobacteria</taxon>
        <taxon>Burkholderiales</taxon>
        <taxon>Burkholderiaceae</taxon>
        <taxon>Caballeronia</taxon>
    </lineage>
</organism>
<proteinExistence type="predicted"/>
<gene>
    <name evidence="1" type="ORF">PAMC26577_18465</name>
</gene>
<protein>
    <submittedName>
        <fullName evidence="1">Methyltransferase-related protein</fullName>
    </submittedName>
</protein>